<dbReference type="EMBL" id="AUWU02000002">
    <property type="protein sequence ID" value="KAH0576378.1"/>
    <property type="molecule type" value="Genomic_DNA"/>
</dbReference>
<name>V6LQM7_9EUKA</name>
<sequence length="211" mass="24311">MSRNLHITQISFVPLQPLTKSRVHFTTNKKQSQSQTTSKNTLTPLTRNNLYRSNNTSSFLVQGTFMNSQIELKNKDSTLQIEQITDQINIITEEIEQQLSTDEVLIQPIVKTKKYKKQLKLNIEKVYQVTEDDAENSSVDVQSLLMSRVSQHNLIPTPKYEVKNNIFSNYQIQEVSDPNESTSESQELFKHQSVYLLSQITGMSVDDIRLE</sequence>
<evidence type="ECO:0000313" key="3">
    <source>
        <dbReference type="EMBL" id="KAH0576378.1"/>
    </source>
</evidence>
<dbReference type="VEuPathDB" id="GiardiaDB:SS50377_21941"/>
<reference evidence="2 3" key="1">
    <citation type="journal article" date="2014" name="PLoS Genet.">
        <title>The Genome of Spironucleus salmonicida Highlights a Fish Pathogen Adapted to Fluctuating Environments.</title>
        <authorList>
            <person name="Xu F."/>
            <person name="Jerlstrom-Hultqvist J."/>
            <person name="Einarsson E."/>
            <person name="Astvaldsson A."/>
            <person name="Svard S.G."/>
            <person name="Andersson J.O."/>
        </authorList>
    </citation>
    <scope>NUCLEOTIDE SEQUENCE</scope>
    <source>
        <strain evidence="3">ATCC 50377</strain>
    </source>
</reference>
<feature type="region of interest" description="Disordered" evidence="1">
    <location>
        <begin position="26"/>
        <end position="48"/>
    </location>
</feature>
<gene>
    <name evidence="2" type="ORF">SS50377_12934</name>
    <name evidence="3" type="ORF">SS50377_21941</name>
</gene>
<proteinExistence type="predicted"/>
<feature type="compositionally biased region" description="Low complexity" evidence="1">
    <location>
        <begin position="26"/>
        <end position="41"/>
    </location>
</feature>
<dbReference type="EMBL" id="KI546053">
    <property type="protein sequence ID" value="EST46982.1"/>
    <property type="molecule type" value="Genomic_DNA"/>
</dbReference>
<accession>V6LQM7</accession>
<protein>
    <submittedName>
        <fullName evidence="2">Uncharacterized protein</fullName>
    </submittedName>
</protein>
<keyword evidence="4" id="KW-1185">Reference proteome</keyword>
<dbReference type="Proteomes" id="UP000018208">
    <property type="component" value="Unassembled WGS sequence"/>
</dbReference>
<organism evidence="2">
    <name type="scientific">Spironucleus salmonicida</name>
    <dbReference type="NCBI Taxonomy" id="348837"/>
    <lineage>
        <taxon>Eukaryota</taxon>
        <taxon>Metamonada</taxon>
        <taxon>Diplomonadida</taxon>
        <taxon>Hexamitidae</taxon>
        <taxon>Hexamitinae</taxon>
        <taxon>Spironucleus</taxon>
    </lineage>
</organism>
<evidence type="ECO:0000313" key="4">
    <source>
        <dbReference type="Proteomes" id="UP000018208"/>
    </source>
</evidence>
<evidence type="ECO:0000256" key="1">
    <source>
        <dbReference type="SAM" id="MobiDB-lite"/>
    </source>
</evidence>
<reference evidence="3" key="2">
    <citation type="submission" date="2020-12" db="EMBL/GenBank/DDBJ databases">
        <title>New Spironucleus salmonicida genome in near-complete chromosomes.</title>
        <authorList>
            <person name="Xu F."/>
            <person name="Kurt Z."/>
            <person name="Jimenez-Gonzalez A."/>
            <person name="Astvaldsson A."/>
            <person name="Andersson J.O."/>
            <person name="Svard S.G."/>
        </authorList>
    </citation>
    <scope>NUCLEOTIDE SEQUENCE</scope>
    <source>
        <strain evidence="3">ATCC 50377</strain>
    </source>
</reference>
<dbReference type="AlphaFoldDB" id="V6LQM7"/>
<evidence type="ECO:0000313" key="2">
    <source>
        <dbReference type="EMBL" id="EST46982.1"/>
    </source>
</evidence>